<dbReference type="Proteomes" id="UP000188318">
    <property type="component" value="Unassembled WGS sequence"/>
</dbReference>
<dbReference type="InterPro" id="IPR028116">
    <property type="entry name" value="Cis-CaaD-like"/>
</dbReference>
<dbReference type="AlphaFoldDB" id="A0A1R3RF14"/>
<gene>
    <name evidence="2" type="ORF">ASPCADRAFT_8020</name>
</gene>
<evidence type="ECO:0000259" key="1">
    <source>
        <dbReference type="Pfam" id="PF14832"/>
    </source>
</evidence>
<evidence type="ECO:0000313" key="3">
    <source>
        <dbReference type="Proteomes" id="UP000188318"/>
    </source>
</evidence>
<keyword evidence="3" id="KW-1185">Reference proteome</keyword>
<sequence>MGAFHAPRYIVNCRFIDVSAGPLSDTFVGGKRRHINRLFVTLRSGTGRTADQLRVLIDSVNSVWDSIIGGGGWEKQLRSMYIKGSIDAAKEGGFHLPLPGYVEQWVKDNTAQCRTLAAEGDPDFVQLGGEIETRPEFQK</sequence>
<dbReference type="OrthoDB" id="9981319at2759"/>
<dbReference type="Gene3D" id="3.30.429.10">
    <property type="entry name" value="Macrophage Migration Inhibitory Factor"/>
    <property type="match status" value="1"/>
</dbReference>
<proteinExistence type="predicted"/>
<dbReference type="InterPro" id="IPR014347">
    <property type="entry name" value="Tautomerase/MIF_sf"/>
</dbReference>
<accession>A0A1R3RF14</accession>
<dbReference type="EMBL" id="KV907505">
    <property type="protein sequence ID" value="OOF93072.1"/>
    <property type="molecule type" value="Genomic_DNA"/>
</dbReference>
<reference evidence="3" key="1">
    <citation type="journal article" date="2017" name="Genome Biol.">
        <title>Comparative genomics reveals high biological diversity and specific adaptations in the industrially and medically important fungal genus Aspergillus.</title>
        <authorList>
            <person name="de Vries R.P."/>
            <person name="Riley R."/>
            <person name="Wiebenga A."/>
            <person name="Aguilar-Osorio G."/>
            <person name="Amillis S."/>
            <person name="Uchima C.A."/>
            <person name="Anderluh G."/>
            <person name="Asadollahi M."/>
            <person name="Askin M."/>
            <person name="Barry K."/>
            <person name="Battaglia E."/>
            <person name="Bayram O."/>
            <person name="Benocci T."/>
            <person name="Braus-Stromeyer S.A."/>
            <person name="Caldana C."/>
            <person name="Canovas D."/>
            <person name="Cerqueira G.C."/>
            <person name="Chen F."/>
            <person name="Chen W."/>
            <person name="Choi C."/>
            <person name="Clum A."/>
            <person name="Dos Santos R.A."/>
            <person name="Damasio A.R."/>
            <person name="Diallinas G."/>
            <person name="Emri T."/>
            <person name="Fekete E."/>
            <person name="Flipphi M."/>
            <person name="Freyberg S."/>
            <person name="Gallo A."/>
            <person name="Gournas C."/>
            <person name="Habgood R."/>
            <person name="Hainaut M."/>
            <person name="Harispe M.L."/>
            <person name="Henrissat B."/>
            <person name="Hilden K.S."/>
            <person name="Hope R."/>
            <person name="Hossain A."/>
            <person name="Karabika E."/>
            <person name="Karaffa L."/>
            <person name="Karanyi Z."/>
            <person name="Krasevec N."/>
            <person name="Kuo A."/>
            <person name="Kusch H."/>
            <person name="LaButti K."/>
            <person name="Lagendijk E.L."/>
            <person name="Lapidus A."/>
            <person name="Levasseur A."/>
            <person name="Lindquist E."/>
            <person name="Lipzen A."/>
            <person name="Logrieco A.F."/>
            <person name="MacCabe A."/>
            <person name="Maekelae M.R."/>
            <person name="Malavazi I."/>
            <person name="Melin P."/>
            <person name="Meyer V."/>
            <person name="Mielnichuk N."/>
            <person name="Miskei M."/>
            <person name="Molnar A.P."/>
            <person name="Mule G."/>
            <person name="Ngan C.Y."/>
            <person name="Orejas M."/>
            <person name="Orosz E."/>
            <person name="Ouedraogo J.P."/>
            <person name="Overkamp K.M."/>
            <person name="Park H.-S."/>
            <person name="Perrone G."/>
            <person name="Piumi F."/>
            <person name="Punt P.J."/>
            <person name="Ram A.F."/>
            <person name="Ramon A."/>
            <person name="Rauscher S."/>
            <person name="Record E."/>
            <person name="Riano-Pachon D.M."/>
            <person name="Robert V."/>
            <person name="Roehrig J."/>
            <person name="Ruller R."/>
            <person name="Salamov A."/>
            <person name="Salih N.S."/>
            <person name="Samson R.A."/>
            <person name="Sandor E."/>
            <person name="Sanguinetti M."/>
            <person name="Schuetze T."/>
            <person name="Sepcic K."/>
            <person name="Shelest E."/>
            <person name="Sherlock G."/>
            <person name="Sophianopoulou V."/>
            <person name="Squina F.M."/>
            <person name="Sun H."/>
            <person name="Susca A."/>
            <person name="Todd R.B."/>
            <person name="Tsang A."/>
            <person name="Unkles S.E."/>
            <person name="van de Wiele N."/>
            <person name="van Rossen-Uffink D."/>
            <person name="Oliveira J.V."/>
            <person name="Vesth T.C."/>
            <person name="Visser J."/>
            <person name="Yu J.-H."/>
            <person name="Zhou M."/>
            <person name="Andersen M.R."/>
            <person name="Archer D.B."/>
            <person name="Baker S.E."/>
            <person name="Benoit I."/>
            <person name="Brakhage A.A."/>
            <person name="Braus G.H."/>
            <person name="Fischer R."/>
            <person name="Frisvad J.C."/>
            <person name="Goldman G.H."/>
            <person name="Houbraken J."/>
            <person name="Oakley B."/>
            <person name="Pocsi I."/>
            <person name="Scazzocchio C."/>
            <person name="Seiboth B."/>
            <person name="vanKuyk P.A."/>
            <person name="Wortman J."/>
            <person name="Dyer P.S."/>
            <person name="Grigoriev I.V."/>
        </authorList>
    </citation>
    <scope>NUCLEOTIDE SEQUENCE [LARGE SCALE GENOMIC DNA]</scope>
    <source>
        <strain evidence="3">ITEM 5010</strain>
    </source>
</reference>
<protein>
    <recommendedName>
        <fullName evidence="1">Tautomerase cis-CaaD-like domain-containing protein</fullName>
    </recommendedName>
</protein>
<dbReference type="VEuPathDB" id="FungiDB:ASPCADRAFT_8020"/>
<feature type="domain" description="Tautomerase cis-CaaD-like" evidence="1">
    <location>
        <begin position="4"/>
        <end position="109"/>
    </location>
</feature>
<evidence type="ECO:0000313" key="2">
    <source>
        <dbReference type="EMBL" id="OOF93072.1"/>
    </source>
</evidence>
<dbReference type="Pfam" id="PF14832">
    <property type="entry name" value="Tautomerase_3"/>
    <property type="match status" value="1"/>
</dbReference>
<name>A0A1R3RF14_ASPC5</name>
<organism evidence="2 3">
    <name type="scientific">Aspergillus carbonarius (strain ITEM 5010)</name>
    <dbReference type="NCBI Taxonomy" id="602072"/>
    <lineage>
        <taxon>Eukaryota</taxon>
        <taxon>Fungi</taxon>
        <taxon>Dikarya</taxon>
        <taxon>Ascomycota</taxon>
        <taxon>Pezizomycotina</taxon>
        <taxon>Eurotiomycetes</taxon>
        <taxon>Eurotiomycetidae</taxon>
        <taxon>Eurotiales</taxon>
        <taxon>Aspergillaceae</taxon>
        <taxon>Aspergillus</taxon>
        <taxon>Aspergillus subgen. Circumdati</taxon>
    </lineage>
</organism>